<dbReference type="Proteomes" id="UP001234916">
    <property type="component" value="Chromosome"/>
</dbReference>
<protein>
    <submittedName>
        <fullName evidence="1">STAS/SEC14 domain-containing protein</fullName>
    </submittedName>
</protein>
<dbReference type="Gene3D" id="3.40.50.10600">
    <property type="entry name" value="SpoIIaa-like domains"/>
    <property type="match status" value="1"/>
</dbReference>
<dbReference type="EMBL" id="CP107246">
    <property type="protein sequence ID" value="WIM05530.1"/>
    <property type="molecule type" value="Genomic_DNA"/>
</dbReference>
<proteinExistence type="predicted"/>
<sequence>MITTDHKGRLVSVAVLGEFTLADFKEFEELAIHTAQFEGPVDLLFDLTQMAGFTVDMAWEEIKFSRAHGRDFGRIAVVTDSQWVAWSAWLEQIFVTADLRVFSNGTEARQWLEEGAGAE</sequence>
<evidence type="ECO:0000313" key="1">
    <source>
        <dbReference type="EMBL" id="WIM05530.1"/>
    </source>
</evidence>
<dbReference type="AlphaFoldDB" id="A0AA49FL14"/>
<reference evidence="1" key="1">
    <citation type="journal article" date="2023" name="Nat. Microbiol.">
        <title>Enrichment and characterization of a nitric oxide-reducing microbial community in a continuous bioreactor.</title>
        <authorList>
            <person name="Garrido-Amador P."/>
            <person name="Stortenbeker N."/>
            <person name="Wessels H.J.C.T."/>
            <person name="Speth D.R."/>
            <person name="Garcia-Heredia I."/>
            <person name="Kartal B."/>
        </authorList>
    </citation>
    <scope>NUCLEOTIDE SEQUENCE</scope>
    <source>
        <strain evidence="1">MAG1</strain>
    </source>
</reference>
<organism evidence="1">
    <name type="scientific">Candidatus Nitricoxidivorans perseverans</name>
    <dbReference type="NCBI Taxonomy" id="2975601"/>
    <lineage>
        <taxon>Bacteria</taxon>
        <taxon>Pseudomonadati</taxon>
        <taxon>Pseudomonadota</taxon>
        <taxon>Betaproteobacteria</taxon>
        <taxon>Nitrosomonadales</taxon>
        <taxon>Sterolibacteriaceae</taxon>
        <taxon>Candidatus Nitricoxidivorans</taxon>
    </lineage>
</organism>
<dbReference type="SUPFAM" id="SSF52091">
    <property type="entry name" value="SpoIIaa-like"/>
    <property type="match status" value="1"/>
</dbReference>
<dbReference type="Pfam" id="PF11964">
    <property type="entry name" value="SpoIIAA-like"/>
    <property type="match status" value="1"/>
</dbReference>
<gene>
    <name evidence="1" type="ORF">OHM77_12745</name>
</gene>
<name>A0AA49FL14_9PROT</name>
<dbReference type="InterPro" id="IPR038396">
    <property type="entry name" value="SpoIIAA-like_sf"/>
</dbReference>
<dbReference type="KEGG" id="npv:OHM77_12745"/>
<dbReference type="InterPro" id="IPR036513">
    <property type="entry name" value="STAS_dom_sf"/>
</dbReference>
<accession>A0AA49FL14</accession>
<dbReference type="InterPro" id="IPR021866">
    <property type="entry name" value="SpoIIAA-like"/>
</dbReference>